<dbReference type="Gene3D" id="3.40.50.360">
    <property type="match status" value="1"/>
</dbReference>
<evidence type="ECO:0000313" key="3">
    <source>
        <dbReference type="Proteomes" id="UP000198867"/>
    </source>
</evidence>
<dbReference type="GO" id="GO:0010181">
    <property type="term" value="F:FMN binding"/>
    <property type="evidence" value="ECO:0007669"/>
    <property type="project" value="InterPro"/>
</dbReference>
<dbReference type="RefSeq" id="WP_143095029.1">
    <property type="nucleotide sequence ID" value="NZ_FOVM01000003.1"/>
</dbReference>
<dbReference type="SUPFAM" id="SSF52218">
    <property type="entry name" value="Flavoproteins"/>
    <property type="match status" value="1"/>
</dbReference>
<sequence>MRVMVTYASRHGSTAKMAERIAADLTAALVRMLCVRP</sequence>
<name>A0A1I5AJ76_9MICO</name>
<dbReference type="AlphaFoldDB" id="A0A1I5AJ76"/>
<dbReference type="Proteomes" id="UP000198867">
    <property type="component" value="Unassembled WGS sequence"/>
</dbReference>
<dbReference type="InterPro" id="IPR029039">
    <property type="entry name" value="Flavoprotein-like_sf"/>
</dbReference>
<evidence type="ECO:0000259" key="1">
    <source>
        <dbReference type="PROSITE" id="PS50902"/>
    </source>
</evidence>
<dbReference type="EMBL" id="FOVM01000003">
    <property type="protein sequence ID" value="SFN62497.1"/>
    <property type="molecule type" value="Genomic_DNA"/>
</dbReference>
<keyword evidence="3" id="KW-1185">Reference proteome</keyword>
<evidence type="ECO:0000313" key="2">
    <source>
        <dbReference type="EMBL" id="SFN62497.1"/>
    </source>
</evidence>
<proteinExistence type="predicted"/>
<dbReference type="InterPro" id="IPR008254">
    <property type="entry name" value="Flavodoxin/NO_synth"/>
</dbReference>
<gene>
    <name evidence="2" type="ORF">SAMN05216219_1502</name>
</gene>
<feature type="domain" description="Flavodoxin-like" evidence="1">
    <location>
        <begin position="3"/>
        <end position="37"/>
    </location>
</feature>
<reference evidence="3" key="1">
    <citation type="submission" date="2016-10" db="EMBL/GenBank/DDBJ databases">
        <authorList>
            <person name="Varghese N."/>
            <person name="Submissions S."/>
        </authorList>
    </citation>
    <scope>NUCLEOTIDE SEQUENCE [LARGE SCALE GENOMIC DNA]</scope>
    <source>
        <strain evidence="3">CGMCC 1.11101</strain>
    </source>
</reference>
<accession>A0A1I5AJ76</accession>
<organism evidence="2 3">
    <name type="scientific">Mycetocola miduiensis</name>
    <dbReference type="NCBI Taxonomy" id="995034"/>
    <lineage>
        <taxon>Bacteria</taxon>
        <taxon>Bacillati</taxon>
        <taxon>Actinomycetota</taxon>
        <taxon>Actinomycetes</taxon>
        <taxon>Micrococcales</taxon>
        <taxon>Microbacteriaceae</taxon>
        <taxon>Mycetocola</taxon>
    </lineage>
</organism>
<protein>
    <submittedName>
        <fullName evidence="2">Flavodoxin domain-containing protein</fullName>
    </submittedName>
</protein>
<dbReference type="PROSITE" id="PS50902">
    <property type="entry name" value="FLAVODOXIN_LIKE"/>
    <property type="match status" value="1"/>
</dbReference>